<dbReference type="EMBL" id="CP048104">
    <property type="protein sequence ID" value="QKG84398.1"/>
    <property type="molecule type" value="Genomic_DNA"/>
</dbReference>
<feature type="transmembrane region" description="Helical" evidence="12">
    <location>
        <begin position="145"/>
        <end position="165"/>
    </location>
</feature>
<dbReference type="Pfam" id="PF00672">
    <property type="entry name" value="HAMP"/>
    <property type="match status" value="1"/>
</dbReference>
<comment type="catalytic activity">
    <reaction evidence="1">
        <text>ATP + protein L-histidine = ADP + protein N-phospho-L-histidine.</text>
        <dbReference type="EC" id="2.7.13.3"/>
    </reaction>
</comment>
<dbReference type="InterPro" id="IPR003660">
    <property type="entry name" value="HAMP_dom"/>
</dbReference>
<dbReference type="SMART" id="SM00304">
    <property type="entry name" value="HAMP"/>
    <property type="match status" value="1"/>
</dbReference>
<keyword evidence="10" id="KW-0902">Two-component regulatory system</keyword>
<dbReference type="InterPro" id="IPR050736">
    <property type="entry name" value="Sensor_HK_Regulatory"/>
</dbReference>
<dbReference type="SUPFAM" id="SSF55874">
    <property type="entry name" value="ATPase domain of HSP90 chaperone/DNA topoisomerase II/histidine kinase"/>
    <property type="match status" value="1"/>
</dbReference>
<dbReference type="AlphaFoldDB" id="A0A7D4CMJ4"/>
<dbReference type="Gene3D" id="3.30.565.10">
    <property type="entry name" value="Histidine kinase-like ATPase, C-terminal domain"/>
    <property type="match status" value="1"/>
</dbReference>
<dbReference type="SMART" id="SM00387">
    <property type="entry name" value="HATPase_c"/>
    <property type="match status" value="1"/>
</dbReference>
<dbReference type="RefSeq" id="WP_173222053.1">
    <property type="nucleotide sequence ID" value="NZ_CP048104.1"/>
</dbReference>
<dbReference type="PROSITE" id="PS50885">
    <property type="entry name" value="HAMP"/>
    <property type="match status" value="1"/>
</dbReference>
<reference evidence="15 16" key="1">
    <citation type="submission" date="2020-01" db="EMBL/GenBank/DDBJ databases">
        <authorList>
            <person name="Gulvik C.A."/>
            <person name="Batra D.G."/>
        </authorList>
    </citation>
    <scope>NUCLEOTIDE SEQUENCE [LARGE SCALE GENOMIC DNA]</scope>
    <source>
        <strain evidence="15 16">W9323</strain>
    </source>
</reference>
<dbReference type="GO" id="GO:0000155">
    <property type="term" value="F:phosphorelay sensor kinase activity"/>
    <property type="evidence" value="ECO:0007669"/>
    <property type="project" value="InterPro"/>
</dbReference>
<sequence length="444" mass="49372">MSVSRKLFITIASFIVAMCLVFTFVTQIVLRDSLNLMVEASRKKEMETLSELFAGYYEKNGGSWGGVQQAEVSKEVSREVSLLLLSREGKPLYTAGDADVDSITIFGIRSRIEMNGKTIAILYYHDPQVDFLSKLQMGIRDSTTFLLIAGATVFVLISLLVAYGLSRRLTAPLRLLLPVIDQLGKGEFGIQAPAVTPDEYGKVAKAFNAMSNQLQRAEEVRRNLAADVAHELRTPLTILQGKLELVQQSGRSIQPESLLPLQDELIRLSRLVDDLHQLSLAEAKKLPLERKPTDIPALLRRVIDRIRSDADRQGVEIRFTRSTDTSPVHVDPNRMTQVFLNLLTNALRYTPPGGTVHIATGEKREQHKDSYQITIADTGVGIEPEHLPHLFNRFYRTDESRARNRGGMGLGLAIAKEFISAHNGSIAVESHPGQGTTFIIEFPL</sequence>
<evidence type="ECO:0000259" key="14">
    <source>
        <dbReference type="PROSITE" id="PS50885"/>
    </source>
</evidence>
<dbReference type="Gene3D" id="1.10.287.130">
    <property type="match status" value="1"/>
</dbReference>
<dbReference type="InterPro" id="IPR036097">
    <property type="entry name" value="HisK_dim/P_sf"/>
</dbReference>
<dbReference type="CDD" id="cd06225">
    <property type="entry name" value="HAMP"/>
    <property type="match status" value="1"/>
</dbReference>
<evidence type="ECO:0000256" key="1">
    <source>
        <dbReference type="ARBA" id="ARBA00000085"/>
    </source>
</evidence>
<keyword evidence="16" id="KW-1185">Reference proteome</keyword>
<evidence type="ECO:0000313" key="15">
    <source>
        <dbReference type="EMBL" id="QKG84398.1"/>
    </source>
</evidence>
<dbReference type="InterPro" id="IPR005467">
    <property type="entry name" value="His_kinase_dom"/>
</dbReference>
<dbReference type="PRINTS" id="PR00344">
    <property type="entry name" value="BCTRLSENSOR"/>
</dbReference>
<dbReference type="Gene3D" id="6.10.340.10">
    <property type="match status" value="1"/>
</dbReference>
<keyword evidence="7" id="KW-0547">Nucleotide-binding</keyword>
<dbReference type="Pfam" id="PF00512">
    <property type="entry name" value="HisKA"/>
    <property type="match status" value="1"/>
</dbReference>
<comment type="subcellular location">
    <subcellularLocation>
        <location evidence="2">Cell membrane</location>
        <topology evidence="2">Multi-pass membrane protein</topology>
    </subcellularLocation>
</comment>
<keyword evidence="8" id="KW-0418">Kinase</keyword>
<dbReference type="PANTHER" id="PTHR43711:SF1">
    <property type="entry name" value="HISTIDINE KINASE 1"/>
    <property type="match status" value="1"/>
</dbReference>
<dbReference type="GO" id="GO:0005524">
    <property type="term" value="F:ATP binding"/>
    <property type="evidence" value="ECO:0007669"/>
    <property type="project" value="UniProtKB-KW"/>
</dbReference>
<evidence type="ECO:0000256" key="2">
    <source>
        <dbReference type="ARBA" id="ARBA00004651"/>
    </source>
</evidence>
<evidence type="ECO:0000256" key="7">
    <source>
        <dbReference type="ARBA" id="ARBA00022741"/>
    </source>
</evidence>
<evidence type="ECO:0000256" key="3">
    <source>
        <dbReference type="ARBA" id="ARBA00012438"/>
    </source>
</evidence>
<feature type="domain" description="Histidine kinase" evidence="13">
    <location>
        <begin position="227"/>
        <end position="444"/>
    </location>
</feature>
<evidence type="ECO:0000313" key="16">
    <source>
        <dbReference type="Proteomes" id="UP000503088"/>
    </source>
</evidence>
<keyword evidence="11 12" id="KW-0472">Membrane</keyword>
<organism evidence="15 16">
    <name type="scientific">Kroppenstedtia pulmonis</name>
    <dbReference type="NCBI Taxonomy" id="1380685"/>
    <lineage>
        <taxon>Bacteria</taxon>
        <taxon>Bacillati</taxon>
        <taxon>Bacillota</taxon>
        <taxon>Bacilli</taxon>
        <taxon>Bacillales</taxon>
        <taxon>Thermoactinomycetaceae</taxon>
        <taxon>Kroppenstedtia</taxon>
    </lineage>
</organism>
<dbReference type="InterPro" id="IPR003594">
    <property type="entry name" value="HATPase_dom"/>
</dbReference>
<dbReference type="PROSITE" id="PS50109">
    <property type="entry name" value="HIS_KIN"/>
    <property type="match status" value="1"/>
</dbReference>
<evidence type="ECO:0000256" key="8">
    <source>
        <dbReference type="ARBA" id="ARBA00022777"/>
    </source>
</evidence>
<keyword evidence="4" id="KW-1003">Cell membrane</keyword>
<feature type="transmembrane region" description="Helical" evidence="12">
    <location>
        <begin position="7"/>
        <end position="30"/>
    </location>
</feature>
<evidence type="ECO:0000259" key="13">
    <source>
        <dbReference type="PROSITE" id="PS50109"/>
    </source>
</evidence>
<dbReference type="CDD" id="cd00082">
    <property type="entry name" value="HisKA"/>
    <property type="match status" value="1"/>
</dbReference>
<evidence type="ECO:0000256" key="12">
    <source>
        <dbReference type="SAM" id="Phobius"/>
    </source>
</evidence>
<keyword evidence="12" id="KW-0812">Transmembrane</keyword>
<dbReference type="KEGG" id="kpul:GXN76_07840"/>
<keyword evidence="12" id="KW-1133">Transmembrane helix</keyword>
<dbReference type="Pfam" id="PF02518">
    <property type="entry name" value="HATPase_c"/>
    <property type="match status" value="1"/>
</dbReference>
<dbReference type="InterPro" id="IPR036890">
    <property type="entry name" value="HATPase_C_sf"/>
</dbReference>
<accession>A0A7D4CMJ4</accession>
<evidence type="ECO:0000256" key="9">
    <source>
        <dbReference type="ARBA" id="ARBA00022840"/>
    </source>
</evidence>
<protein>
    <recommendedName>
        <fullName evidence="3">histidine kinase</fullName>
        <ecNumber evidence="3">2.7.13.3</ecNumber>
    </recommendedName>
</protein>
<evidence type="ECO:0000256" key="4">
    <source>
        <dbReference type="ARBA" id="ARBA00022475"/>
    </source>
</evidence>
<dbReference type="GO" id="GO:0005886">
    <property type="term" value="C:plasma membrane"/>
    <property type="evidence" value="ECO:0007669"/>
    <property type="project" value="UniProtKB-SubCell"/>
</dbReference>
<dbReference type="SMART" id="SM00388">
    <property type="entry name" value="HisKA"/>
    <property type="match status" value="1"/>
</dbReference>
<evidence type="ECO:0000256" key="10">
    <source>
        <dbReference type="ARBA" id="ARBA00023012"/>
    </source>
</evidence>
<proteinExistence type="predicted"/>
<dbReference type="FunFam" id="3.30.565.10:FF:000006">
    <property type="entry name" value="Sensor histidine kinase WalK"/>
    <property type="match status" value="1"/>
</dbReference>
<evidence type="ECO:0000256" key="6">
    <source>
        <dbReference type="ARBA" id="ARBA00022679"/>
    </source>
</evidence>
<gene>
    <name evidence="15" type="ORF">GXN76_07840</name>
</gene>
<dbReference type="InterPro" id="IPR004358">
    <property type="entry name" value="Sig_transdc_His_kin-like_C"/>
</dbReference>
<dbReference type="EC" id="2.7.13.3" evidence="3"/>
<feature type="domain" description="HAMP" evidence="14">
    <location>
        <begin position="167"/>
        <end position="219"/>
    </location>
</feature>
<evidence type="ECO:0000256" key="11">
    <source>
        <dbReference type="ARBA" id="ARBA00023136"/>
    </source>
</evidence>
<dbReference type="SUPFAM" id="SSF158472">
    <property type="entry name" value="HAMP domain-like"/>
    <property type="match status" value="1"/>
</dbReference>
<evidence type="ECO:0000256" key="5">
    <source>
        <dbReference type="ARBA" id="ARBA00022553"/>
    </source>
</evidence>
<keyword evidence="9" id="KW-0067">ATP-binding</keyword>
<keyword evidence="5" id="KW-0597">Phosphoprotein</keyword>
<dbReference type="InterPro" id="IPR003661">
    <property type="entry name" value="HisK_dim/P_dom"/>
</dbReference>
<dbReference type="SUPFAM" id="SSF47384">
    <property type="entry name" value="Homodimeric domain of signal transducing histidine kinase"/>
    <property type="match status" value="1"/>
</dbReference>
<name>A0A7D4CMJ4_9BACL</name>
<keyword evidence="6" id="KW-0808">Transferase</keyword>
<dbReference type="PANTHER" id="PTHR43711">
    <property type="entry name" value="TWO-COMPONENT HISTIDINE KINASE"/>
    <property type="match status" value="1"/>
</dbReference>
<dbReference type="Proteomes" id="UP000503088">
    <property type="component" value="Chromosome"/>
</dbReference>